<dbReference type="AlphaFoldDB" id="A0A7Z0KCX2"/>
<dbReference type="Pfam" id="PF01408">
    <property type="entry name" value="GFO_IDH_MocA"/>
    <property type="match status" value="1"/>
</dbReference>
<accession>A0A7Z0KCX2</accession>
<dbReference type="SUPFAM" id="SSF51735">
    <property type="entry name" value="NAD(P)-binding Rossmann-fold domains"/>
    <property type="match status" value="1"/>
</dbReference>
<dbReference type="PANTHER" id="PTHR22604">
    <property type="entry name" value="OXIDOREDUCTASES"/>
    <property type="match status" value="1"/>
</dbReference>
<evidence type="ECO:0000256" key="3">
    <source>
        <dbReference type="ARBA" id="ARBA00023027"/>
    </source>
</evidence>
<dbReference type="InterPro" id="IPR036291">
    <property type="entry name" value="NAD(P)-bd_dom_sf"/>
</dbReference>
<comment type="similarity">
    <text evidence="1">Belongs to the Gfo/Idh/MocA family.</text>
</comment>
<protein>
    <submittedName>
        <fullName evidence="6">Putative dehydrogenase</fullName>
    </submittedName>
</protein>
<reference evidence="6 7" key="1">
    <citation type="submission" date="2020-07" db="EMBL/GenBank/DDBJ databases">
        <title>Sequencing the genomes of 1000 actinobacteria strains.</title>
        <authorList>
            <person name="Klenk H.-P."/>
        </authorList>
    </citation>
    <scope>NUCLEOTIDE SEQUENCE [LARGE SCALE GENOMIC DNA]</scope>
    <source>
        <strain evidence="6 7">DSM 15475</strain>
    </source>
</reference>
<dbReference type="Pfam" id="PF22725">
    <property type="entry name" value="GFO_IDH_MocA_C3"/>
    <property type="match status" value="1"/>
</dbReference>
<sequence>MTSLRWGIMATGGIARAFADDLHTADLTVSAVASRSQASAETFARQHGVPRAHGSYRALAEDPEIDIIYVATPHPYHAEHARLALENGKHALVEKPFTLNRPQAEALRDLARERGLLVMEAMWTRHLPHMTRIRELVHGGAIGEVRAVSADHTQRLSSEPEHRINDLALGGGALLDLAVYPISFAWDLLGAPSSVTAQARFGETGADTEVATIMQHAQGALSTSLSSSRGAGPNTAHIIGSEGRLDIDRIWYTAASFTVSTPEGRVVERFQPEIIGRGMHLQVRAAERYIQQGELDGDVLTLDDSVGIMGTLDEVRAQIGLRYPGEA</sequence>
<dbReference type="PANTHER" id="PTHR22604:SF105">
    <property type="entry name" value="TRANS-1,2-DIHYDROBENZENE-1,2-DIOL DEHYDROGENASE"/>
    <property type="match status" value="1"/>
</dbReference>
<dbReference type="InterPro" id="IPR000683">
    <property type="entry name" value="Gfo/Idh/MocA-like_OxRdtase_N"/>
</dbReference>
<dbReference type="Gene3D" id="3.30.360.10">
    <property type="entry name" value="Dihydrodipicolinate Reductase, domain 2"/>
    <property type="match status" value="1"/>
</dbReference>
<evidence type="ECO:0000256" key="1">
    <source>
        <dbReference type="ARBA" id="ARBA00010928"/>
    </source>
</evidence>
<name>A0A7Z0KCX2_9MICC</name>
<gene>
    <name evidence="6" type="ORF">HNR09_002468</name>
</gene>
<keyword evidence="7" id="KW-1185">Reference proteome</keyword>
<dbReference type="InterPro" id="IPR055170">
    <property type="entry name" value="GFO_IDH_MocA-like_dom"/>
</dbReference>
<dbReference type="Gene3D" id="3.40.50.720">
    <property type="entry name" value="NAD(P)-binding Rossmann-like Domain"/>
    <property type="match status" value="1"/>
</dbReference>
<feature type="domain" description="GFO/IDH/MocA-like oxidoreductase" evidence="5">
    <location>
        <begin position="131"/>
        <end position="245"/>
    </location>
</feature>
<comment type="caution">
    <text evidence="6">The sequence shown here is derived from an EMBL/GenBank/DDBJ whole genome shotgun (WGS) entry which is preliminary data.</text>
</comment>
<dbReference type="SUPFAM" id="SSF55347">
    <property type="entry name" value="Glyceraldehyde-3-phosphate dehydrogenase-like, C-terminal domain"/>
    <property type="match status" value="1"/>
</dbReference>
<evidence type="ECO:0000259" key="5">
    <source>
        <dbReference type="Pfam" id="PF22725"/>
    </source>
</evidence>
<evidence type="ECO:0000313" key="6">
    <source>
        <dbReference type="EMBL" id="NYJ79057.1"/>
    </source>
</evidence>
<dbReference type="GO" id="GO:0000166">
    <property type="term" value="F:nucleotide binding"/>
    <property type="evidence" value="ECO:0007669"/>
    <property type="project" value="InterPro"/>
</dbReference>
<evidence type="ECO:0000256" key="2">
    <source>
        <dbReference type="ARBA" id="ARBA00023002"/>
    </source>
</evidence>
<evidence type="ECO:0000313" key="7">
    <source>
        <dbReference type="Proteomes" id="UP000535437"/>
    </source>
</evidence>
<dbReference type="GO" id="GO:0016491">
    <property type="term" value="F:oxidoreductase activity"/>
    <property type="evidence" value="ECO:0007669"/>
    <property type="project" value="UniProtKB-KW"/>
</dbReference>
<dbReference type="Proteomes" id="UP000535437">
    <property type="component" value="Unassembled WGS sequence"/>
</dbReference>
<organism evidence="6 7">
    <name type="scientific">Nesterenkonia xinjiangensis</name>
    <dbReference type="NCBI Taxonomy" id="225327"/>
    <lineage>
        <taxon>Bacteria</taxon>
        <taxon>Bacillati</taxon>
        <taxon>Actinomycetota</taxon>
        <taxon>Actinomycetes</taxon>
        <taxon>Micrococcales</taxon>
        <taxon>Micrococcaceae</taxon>
        <taxon>Nesterenkonia</taxon>
    </lineage>
</organism>
<keyword evidence="3" id="KW-0520">NAD</keyword>
<feature type="domain" description="Gfo/Idh/MocA-like oxidoreductase N-terminal" evidence="4">
    <location>
        <begin position="5"/>
        <end position="120"/>
    </location>
</feature>
<dbReference type="InterPro" id="IPR050984">
    <property type="entry name" value="Gfo/Idh/MocA_domain"/>
</dbReference>
<dbReference type="RefSeq" id="WP_179542329.1">
    <property type="nucleotide sequence ID" value="NZ_BAAALL010000001.1"/>
</dbReference>
<keyword evidence="2" id="KW-0560">Oxidoreductase</keyword>
<evidence type="ECO:0000259" key="4">
    <source>
        <dbReference type="Pfam" id="PF01408"/>
    </source>
</evidence>
<dbReference type="EMBL" id="JACCFY010000001">
    <property type="protein sequence ID" value="NYJ79057.1"/>
    <property type="molecule type" value="Genomic_DNA"/>
</dbReference>
<proteinExistence type="inferred from homology"/>